<evidence type="ECO:0000256" key="5">
    <source>
        <dbReference type="ARBA" id="ARBA00022840"/>
    </source>
</evidence>
<sequence>MKPLEVRRLSVEYLTTRGWIRVVDDIDIDIDERGEILAIVGESGCGKSTLGLAIAGLLPPNARIAGGYIRIFGKDAATNPVKVAVVFQDALASLNPLLTIGEQIAEIYLHHFKMTRKEAFEETRKRLKDVGLPDSFVDRYPHELSGGQRQRVLIAMTIAMEPELIVADEPTTALDVTIQAKVLLLLKDIVKKRGIPMLYITHDLALASHIADRVAIMYAGQVVESSDRYSIFREPKHPYTRALLSSVPRIDTDIDELYIINGEPPLPGSFPKGCRFSPRCPIAFERCFNEEPTLKSIAKSYIRCHLYE</sequence>
<comment type="subunit">
    <text evidence="9">The complex is composed of two ATP-binding proteins (NikD and NikE), two transmembrane proteins (NikB and NikC) and a solute-binding protein (NikA).</text>
</comment>
<evidence type="ECO:0000256" key="11">
    <source>
        <dbReference type="ARBA" id="ARBA00044143"/>
    </source>
</evidence>
<evidence type="ECO:0000256" key="3">
    <source>
        <dbReference type="ARBA" id="ARBA00022475"/>
    </source>
</evidence>
<dbReference type="InterPro" id="IPR013563">
    <property type="entry name" value="Oligopep_ABC_C"/>
</dbReference>
<keyword evidence="2" id="KW-0813">Transport</keyword>
<dbReference type="InterPro" id="IPR003593">
    <property type="entry name" value="AAA+_ATPase"/>
</dbReference>
<evidence type="ECO:0000313" key="14">
    <source>
        <dbReference type="EMBL" id="HGN36001.1"/>
    </source>
</evidence>
<dbReference type="Pfam" id="PF00005">
    <property type="entry name" value="ABC_tran"/>
    <property type="match status" value="1"/>
</dbReference>
<comment type="caution">
    <text evidence="14">The sequence shown here is derived from an EMBL/GenBank/DDBJ whole genome shotgun (WGS) entry which is preliminary data.</text>
</comment>
<keyword evidence="5 14" id="KW-0067">ATP-binding</keyword>
<dbReference type="FunFam" id="3.40.50.300:FF:000016">
    <property type="entry name" value="Oligopeptide ABC transporter ATP-binding component"/>
    <property type="match status" value="1"/>
</dbReference>
<dbReference type="EMBL" id="DTAI01000013">
    <property type="protein sequence ID" value="HGN36001.1"/>
    <property type="molecule type" value="Genomic_DNA"/>
</dbReference>
<evidence type="ECO:0000256" key="6">
    <source>
        <dbReference type="ARBA" id="ARBA00022967"/>
    </source>
</evidence>
<dbReference type="InterPro" id="IPR050388">
    <property type="entry name" value="ABC_Ni/Peptide_Import"/>
</dbReference>
<gene>
    <name evidence="14" type="ORF">ENT87_00390</name>
    <name evidence="15" type="ORF">ENU30_02110</name>
</gene>
<name>A0A7J3I5Y3_9CREN</name>
<dbReference type="SMART" id="SM00382">
    <property type="entry name" value="AAA"/>
    <property type="match status" value="1"/>
</dbReference>
<reference evidence="14" key="1">
    <citation type="journal article" date="2020" name="mSystems">
        <title>Genome- and Community-Level Interaction Insights into Carbon Utilization and Element Cycling Functions of Hydrothermarchaeota in Hydrothermal Sediment.</title>
        <authorList>
            <person name="Zhou Z."/>
            <person name="Liu Y."/>
            <person name="Xu W."/>
            <person name="Pan J."/>
            <person name="Luo Z.H."/>
            <person name="Li M."/>
        </authorList>
    </citation>
    <scope>NUCLEOTIDE SEQUENCE [LARGE SCALE GENOMIC DNA]</scope>
    <source>
        <strain evidence="14">SpSt-618</strain>
        <strain evidence="15">SpSt-657</strain>
    </source>
</reference>
<protein>
    <recommendedName>
        <fullName evidence="11">Nickel import system ATP-binding protein NikD</fullName>
        <ecNumber evidence="10">7.2.2.11</ecNumber>
    </recommendedName>
</protein>
<evidence type="ECO:0000256" key="8">
    <source>
        <dbReference type="ARBA" id="ARBA00023136"/>
    </source>
</evidence>
<evidence type="ECO:0000256" key="12">
    <source>
        <dbReference type="ARBA" id="ARBA00048610"/>
    </source>
</evidence>
<dbReference type="InterPro" id="IPR003439">
    <property type="entry name" value="ABC_transporter-like_ATP-bd"/>
</dbReference>
<dbReference type="InterPro" id="IPR027417">
    <property type="entry name" value="P-loop_NTPase"/>
</dbReference>
<dbReference type="NCBIfam" id="TIGR01727">
    <property type="entry name" value="oligo_HPY"/>
    <property type="match status" value="1"/>
</dbReference>
<keyword evidence="4" id="KW-0547">Nucleotide-binding</keyword>
<dbReference type="PANTHER" id="PTHR43297">
    <property type="entry name" value="OLIGOPEPTIDE TRANSPORT ATP-BINDING PROTEIN APPD"/>
    <property type="match status" value="1"/>
</dbReference>
<dbReference type="Pfam" id="PF08352">
    <property type="entry name" value="oligo_HPY"/>
    <property type="match status" value="1"/>
</dbReference>
<proteinExistence type="predicted"/>
<comment type="catalytic activity">
    <reaction evidence="12">
        <text>Ni(2+)(out) + ATP + H2O = Ni(2+)(in) + ADP + phosphate + H(+)</text>
        <dbReference type="Rhea" id="RHEA:15557"/>
        <dbReference type="ChEBI" id="CHEBI:15377"/>
        <dbReference type="ChEBI" id="CHEBI:15378"/>
        <dbReference type="ChEBI" id="CHEBI:30616"/>
        <dbReference type="ChEBI" id="CHEBI:43474"/>
        <dbReference type="ChEBI" id="CHEBI:49786"/>
        <dbReference type="ChEBI" id="CHEBI:456216"/>
        <dbReference type="EC" id="7.2.2.11"/>
    </reaction>
    <physiologicalReaction direction="left-to-right" evidence="12">
        <dbReference type="Rhea" id="RHEA:15558"/>
    </physiologicalReaction>
</comment>
<evidence type="ECO:0000259" key="13">
    <source>
        <dbReference type="PROSITE" id="PS50893"/>
    </source>
</evidence>
<dbReference type="EC" id="7.2.2.11" evidence="10"/>
<dbReference type="GO" id="GO:0005524">
    <property type="term" value="F:ATP binding"/>
    <property type="evidence" value="ECO:0007669"/>
    <property type="project" value="UniProtKB-KW"/>
</dbReference>
<dbReference type="PROSITE" id="PS00211">
    <property type="entry name" value="ABC_TRANSPORTER_1"/>
    <property type="match status" value="1"/>
</dbReference>
<dbReference type="Gene3D" id="3.40.50.300">
    <property type="entry name" value="P-loop containing nucleotide triphosphate hydrolases"/>
    <property type="match status" value="1"/>
</dbReference>
<dbReference type="PANTHER" id="PTHR43297:SF13">
    <property type="entry name" value="NICKEL ABC TRANSPORTER, ATP-BINDING PROTEIN"/>
    <property type="match status" value="1"/>
</dbReference>
<dbReference type="InterPro" id="IPR017871">
    <property type="entry name" value="ABC_transporter-like_CS"/>
</dbReference>
<keyword evidence="7" id="KW-0406">Ion transport</keyword>
<dbReference type="GO" id="GO:0005886">
    <property type="term" value="C:plasma membrane"/>
    <property type="evidence" value="ECO:0007669"/>
    <property type="project" value="UniProtKB-SubCell"/>
</dbReference>
<evidence type="ECO:0000256" key="2">
    <source>
        <dbReference type="ARBA" id="ARBA00022448"/>
    </source>
</evidence>
<dbReference type="EMBL" id="DTBZ01000051">
    <property type="protein sequence ID" value="HGQ17763.1"/>
    <property type="molecule type" value="Genomic_DNA"/>
</dbReference>
<comment type="subcellular location">
    <subcellularLocation>
        <location evidence="1">Cell membrane</location>
        <topology evidence="1">Peripheral membrane protein</topology>
    </subcellularLocation>
</comment>
<evidence type="ECO:0000256" key="1">
    <source>
        <dbReference type="ARBA" id="ARBA00004202"/>
    </source>
</evidence>
<feature type="domain" description="ABC transporter" evidence="13">
    <location>
        <begin position="6"/>
        <end position="244"/>
    </location>
</feature>
<dbReference type="PROSITE" id="PS50893">
    <property type="entry name" value="ABC_TRANSPORTER_2"/>
    <property type="match status" value="1"/>
</dbReference>
<keyword evidence="8" id="KW-0472">Membrane</keyword>
<organism evidence="14">
    <name type="scientific">Ignisphaera aggregans</name>
    <dbReference type="NCBI Taxonomy" id="334771"/>
    <lineage>
        <taxon>Archaea</taxon>
        <taxon>Thermoproteota</taxon>
        <taxon>Thermoprotei</taxon>
        <taxon>Desulfurococcales</taxon>
        <taxon>Desulfurococcaceae</taxon>
        <taxon>Ignisphaera</taxon>
    </lineage>
</organism>
<evidence type="ECO:0000256" key="4">
    <source>
        <dbReference type="ARBA" id="ARBA00022741"/>
    </source>
</evidence>
<dbReference type="AlphaFoldDB" id="A0A7J3I5Y3"/>
<evidence type="ECO:0000256" key="9">
    <source>
        <dbReference type="ARBA" id="ARBA00038669"/>
    </source>
</evidence>
<keyword evidence="6" id="KW-1278">Translocase</keyword>
<dbReference type="SUPFAM" id="SSF52540">
    <property type="entry name" value="P-loop containing nucleoside triphosphate hydrolases"/>
    <property type="match status" value="1"/>
</dbReference>
<keyword evidence="3" id="KW-1003">Cell membrane</keyword>
<dbReference type="GO" id="GO:0016887">
    <property type="term" value="F:ATP hydrolysis activity"/>
    <property type="evidence" value="ECO:0007669"/>
    <property type="project" value="InterPro"/>
</dbReference>
<dbReference type="GO" id="GO:0015413">
    <property type="term" value="F:ABC-type nickel transporter activity"/>
    <property type="evidence" value="ECO:0007669"/>
    <property type="project" value="UniProtKB-EC"/>
</dbReference>
<dbReference type="GO" id="GO:0015833">
    <property type="term" value="P:peptide transport"/>
    <property type="evidence" value="ECO:0007669"/>
    <property type="project" value="InterPro"/>
</dbReference>
<evidence type="ECO:0000256" key="7">
    <source>
        <dbReference type="ARBA" id="ARBA00023065"/>
    </source>
</evidence>
<evidence type="ECO:0000256" key="10">
    <source>
        <dbReference type="ARBA" id="ARBA00039098"/>
    </source>
</evidence>
<accession>A0A7J3I5Y3</accession>
<evidence type="ECO:0000313" key="15">
    <source>
        <dbReference type="EMBL" id="HGQ17763.1"/>
    </source>
</evidence>
<dbReference type="CDD" id="cd03257">
    <property type="entry name" value="ABC_NikE_OppD_transporters"/>
    <property type="match status" value="1"/>
</dbReference>